<feature type="compositionally biased region" description="Polar residues" evidence="1">
    <location>
        <begin position="250"/>
        <end position="263"/>
    </location>
</feature>
<sequence>MLHLPGAAGETGRWCALGGLERPRDPTSAGERARRPSPSLRHGGFRGWVSGRAVGGAARPPGTGAPPRGSPPPRGWAPGGGRARRRSAPSAPGFGEGCCRGAVTLGGWAPHPSQEGGRRGPPEPPSPPAFPAVRCHRHSGNAPAAAGRLVAGRGRSPVDPTPPTPPHPPEPPSAEGAAGGRAGWGEPRGRRGSQGAGAARRGGRRDAGAGAQQEGRRAGWTSSWRGGRHDRRLATPSPAAPRATTRPHASFSSRATSLPQTRPSAPVDLDATHRGFGGATAHRGSDPGGGAKACRGARRRGDPRAAAGARSPVARPHTRAPRPRREPPRQGEGRGSPAGRGEGEGRGGAAPPPRGPEEASFHFVLDWTSCHRPPGYRSWSGPLGTGRAHTADHREHEDPASRCRPSPTPGNELAPWPKETEKDSGLWAAGQAQGSQDAPPQAPGNTGPFHSVSPCSAVCRPRGTGTRPDPFSCEAPTLHGV</sequence>
<feature type="compositionally biased region" description="Low complexity" evidence="1">
    <location>
        <begin position="234"/>
        <end position="247"/>
    </location>
</feature>
<accession>A0A811XQA4</accession>
<feature type="compositionally biased region" description="Low complexity" evidence="1">
    <location>
        <begin position="304"/>
        <end position="315"/>
    </location>
</feature>
<evidence type="ECO:0000256" key="1">
    <source>
        <dbReference type="SAM" id="MobiDB-lite"/>
    </source>
</evidence>
<feature type="compositionally biased region" description="Low complexity" evidence="1">
    <location>
        <begin position="142"/>
        <end position="155"/>
    </location>
</feature>
<evidence type="ECO:0000313" key="2">
    <source>
        <dbReference type="EMBL" id="CAD7666831.1"/>
    </source>
</evidence>
<proteinExistence type="predicted"/>
<feature type="region of interest" description="Disordered" evidence="1">
    <location>
        <begin position="1"/>
        <end position="481"/>
    </location>
</feature>
<dbReference type="AlphaFoldDB" id="A0A811XQA4"/>
<evidence type="ECO:0000313" key="3">
    <source>
        <dbReference type="Proteomes" id="UP000645828"/>
    </source>
</evidence>
<keyword evidence="3" id="KW-1185">Reference proteome</keyword>
<name>A0A811XQA4_NYCPR</name>
<feature type="compositionally biased region" description="Low complexity" evidence="1">
    <location>
        <begin position="47"/>
        <end position="67"/>
    </location>
</feature>
<dbReference type="EMBL" id="CAJHUB010000640">
    <property type="protein sequence ID" value="CAD7666831.1"/>
    <property type="molecule type" value="Genomic_DNA"/>
</dbReference>
<feature type="compositionally biased region" description="Basic and acidic residues" evidence="1">
    <location>
        <begin position="323"/>
        <end position="332"/>
    </location>
</feature>
<feature type="compositionally biased region" description="Pro residues" evidence="1">
    <location>
        <begin position="159"/>
        <end position="172"/>
    </location>
</feature>
<comment type="caution">
    <text evidence="2">The sequence shown here is derived from an EMBL/GenBank/DDBJ whole genome shotgun (WGS) entry which is preliminary data.</text>
</comment>
<organism evidence="2 3">
    <name type="scientific">Nyctereutes procyonoides</name>
    <name type="common">Raccoon dog</name>
    <name type="synonym">Canis procyonoides</name>
    <dbReference type="NCBI Taxonomy" id="34880"/>
    <lineage>
        <taxon>Eukaryota</taxon>
        <taxon>Metazoa</taxon>
        <taxon>Chordata</taxon>
        <taxon>Craniata</taxon>
        <taxon>Vertebrata</taxon>
        <taxon>Euteleostomi</taxon>
        <taxon>Mammalia</taxon>
        <taxon>Eutheria</taxon>
        <taxon>Laurasiatheria</taxon>
        <taxon>Carnivora</taxon>
        <taxon>Caniformia</taxon>
        <taxon>Canidae</taxon>
        <taxon>Nyctereutes</taxon>
    </lineage>
</organism>
<feature type="compositionally biased region" description="Basic and acidic residues" evidence="1">
    <location>
        <begin position="389"/>
        <end position="401"/>
    </location>
</feature>
<gene>
    <name evidence="2" type="ORF">NYPRO_LOCUS283</name>
</gene>
<protein>
    <submittedName>
        <fullName evidence="2">(raccoon dog) hypothetical protein</fullName>
    </submittedName>
</protein>
<dbReference type="Proteomes" id="UP000645828">
    <property type="component" value="Unassembled WGS sequence"/>
</dbReference>
<reference evidence="2" key="1">
    <citation type="submission" date="2020-12" db="EMBL/GenBank/DDBJ databases">
        <authorList>
            <consortium name="Molecular Ecology Group"/>
        </authorList>
    </citation>
    <scope>NUCLEOTIDE SEQUENCE</scope>
    <source>
        <strain evidence="2">TBG_1078</strain>
    </source>
</reference>